<evidence type="ECO:0000256" key="3">
    <source>
        <dbReference type="ARBA" id="ARBA00023242"/>
    </source>
</evidence>
<dbReference type="InterPro" id="IPR036388">
    <property type="entry name" value="WH-like_DNA-bd_sf"/>
</dbReference>
<keyword evidence="2" id="KW-0238">DNA-binding</keyword>
<evidence type="ECO:0000256" key="1">
    <source>
        <dbReference type="ARBA" id="ARBA00004123"/>
    </source>
</evidence>
<evidence type="ECO:0000313" key="7">
    <source>
        <dbReference type="EMBL" id="CAE4628691.1"/>
    </source>
</evidence>
<dbReference type="PANTHER" id="PTHR10015:SF206">
    <property type="entry name" value="HSF-TYPE DNA-BINDING DOMAIN-CONTAINING PROTEIN"/>
    <property type="match status" value="1"/>
</dbReference>
<feature type="compositionally biased region" description="Low complexity" evidence="5">
    <location>
        <begin position="192"/>
        <end position="206"/>
    </location>
</feature>
<accession>A0A7S4RY83</accession>
<dbReference type="EMBL" id="HBNS01033460">
    <property type="protein sequence ID" value="CAE4628691.1"/>
    <property type="molecule type" value="Transcribed_RNA"/>
</dbReference>
<sequence length="418" mass="47065">MYYTNYSGKVWQTNDLTHATQEPHARSFSSTGFSRMDRIFADSSDEATYDIQSVFSDSSDAESSDSTSTSSSFKYKKEIVHNVLGEYRSFFCSTQLNMNDAGSTSISSSNKNEKLPMLKALQTSTSSSSSSSSTQSDASEETQVKGAQMKDCTTAETNKDSCALFEPLPPASNEDKSEIETENGAAPTNERSLLTNDSSSSNSTPSITKRKSKSEMVLNNIQSCLYQDRSCISYGTIATLLEQMEKPTRYSKEPPFPQKLHQILANPDNKKCIIWLPHGRAWKILDKTKLEENILPHYFRGCKLASFMRQVNNWGFDRVHFGPDENAYYNEYFLRGLPHIAAMMHRQPNGKLQQRMQSVYSQIRFTPDFHEMSKRHPLPDIDGQFPPSRGAIDLSSITSQYSSSNDERFKLSHRGGSE</sequence>
<evidence type="ECO:0000259" key="6">
    <source>
        <dbReference type="SMART" id="SM00415"/>
    </source>
</evidence>
<keyword evidence="3" id="KW-0539">Nucleus</keyword>
<feature type="compositionally biased region" description="Low complexity" evidence="5">
    <location>
        <begin position="122"/>
        <end position="136"/>
    </location>
</feature>
<dbReference type="SUPFAM" id="SSF46785">
    <property type="entry name" value="Winged helix' DNA-binding domain"/>
    <property type="match status" value="1"/>
</dbReference>
<dbReference type="InterPro" id="IPR036390">
    <property type="entry name" value="WH_DNA-bd_sf"/>
</dbReference>
<comment type="subcellular location">
    <subcellularLocation>
        <location evidence="1">Nucleus</location>
    </subcellularLocation>
</comment>
<dbReference type="Pfam" id="PF00447">
    <property type="entry name" value="HSF_DNA-bind"/>
    <property type="match status" value="1"/>
</dbReference>
<dbReference type="InterPro" id="IPR000232">
    <property type="entry name" value="HSF_DNA-bd"/>
</dbReference>
<evidence type="ECO:0000256" key="5">
    <source>
        <dbReference type="SAM" id="MobiDB-lite"/>
    </source>
</evidence>
<dbReference type="FunFam" id="1.10.10.10:FF:000479">
    <property type="entry name" value="Predicted protein"/>
    <property type="match status" value="1"/>
</dbReference>
<protein>
    <recommendedName>
        <fullName evidence="6">HSF-type DNA-binding domain-containing protein</fullName>
    </recommendedName>
</protein>
<name>A0A7S4RY83_9STRA</name>
<organism evidence="7">
    <name type="scientific">Ditylum brightwellii</name>
    <dbReference type="NCBI Taxonomy" id="49249"/>
    <lineage>
        <taxon>Eukaryota</taxon>
        <taxon>Sar</taxon>
        <taxon>Stramenopiles</taxon>
        <taxon>Ochrophyta</taxon>
        <taxon>Bacillariophyta</taxon>
        <taxon>Mediophyceae</taxon>
        <taxon>Lithodesmiophycidae</taxon>
        <taxon>Lithodesmiales</taxon>
        <taxon>Lithodesmiaceae</taxon>
        <taxon>Ditylum</taxon>
    </lineage>
</organism>
<feature type="region of interest" description="Disordered" evidence="5">
    <location>
        <begin position="163"/>
        <end position="212"/>
    </location>
</feature>
<dbReference type="GO" id="GO:0003700">
    <property type="term" value="F:DNA-binding transcription factor activity"/>
    <property type="evidence" value="ECO:0007669"/>
    <property type="project" value="InterPro"/>
</dbReference>
<gene>
    <name evidence="7" type="ORF">DBRI00130_LOCUS26187</name>
</gene>
<dbReference type="AlphaFoldDB" id="A0A7S4RY83"/>
<feature type="region of interest" description="Disordered" evidence="5">
    <location>
        <begin position="121"/>
        <end position="151"/>
    </location>
</feature>
<dbReference type="PRINTS" id="PR00056">
    <property type="entry name" value="HSFDOMAIN"/>
</dbReference>
<dbReference type="GO" id="GO:0043565">
    <property type="term" value="F:sequence-specific DNA binding"/>
    <property type="evidence" value="ECO:0007669"/>
    <property type="project" value="InterPro"/>
</dbReference>
<dbReference type="GO" id="GO:0005634">
    <property type="term" value="C:nucleus"/>
    <property type="evidence" value="ECO:0007669"/>
    <property type="project" value="UniProtKB-SubCell"/>
</dbReference>
<reference evidence="7" key="1">
    <citation type="submission" date="2021-01" db="EMBL/GenBank/DDBJ databases">
        <authorList>
            <person name="Corre E."/>
            <person name="Pelletier E."/>
            <person name="Niang G."/>
            <person name="Scheremetjew M."/>
            <person name="Finn R."/>
            <person name="Kale V."/>
            <person name="Holt S."/>
            <person name="Cochrane G."/>
            <person name="Meng A."/>
            <person name="Brown T."/>
            <person name="Cohen L."/>
        </authorList>
    </citation>
    <scope>NUCLEOTIDE SEQUENCE</scope>
    <source>
        <strain evidence="7">GSO104</strain>
    </source>
</reference>
<dbReference type="SMART" id="SM00415">
    <property type="entry name" value="HSF"/>
    <property type="match status" value="1"/>
</dbReference>
<dbReference type="Gene3D" id="1.10.10.10">
    <property type="entry name" value="Winged helix-like DNA-binding domain superfamily/Winged helix DNA-binding domain"/>
    <property type="match status" value="1"/>
</dbReference>
<evidence type="ECO:0000256" key="4">
    <source>
        <dbReference type="RuleBase" id="RU004020"/>
    </source>
</evidence>
<feature type="domain" description="HSF-type DNA-binding" evidence="6">
    <location>
        <begin position="252"/>
        <end position="347"/>
    </location>
</feature>
<comment type="similarity">
    <text evidence="4">Belongs to the HSF family.</text>
</comment>
<dbReference type="PANTHER" id="PTHR10015">
    <property type="entry name" value="HEAT SHOCK TRANSCRIPTION FACTOR"/>
    <property type="match status" value="1"/>
</dbReference>
<evidence type="ECO:0000256" key="2">
    <source>
        <dbReference type="ARBA" id="ARBA00023125"/>
    </source>
</evidence>
<proteinExistence type="inferred from homology"/>